<organism evidence="1 2">
    <name type="scientific">Neofusicoccum parvum</name>
    <dbReference type="NCBI Taxonomy" id="310453"/>
    <lineage>
        <taxon>Eukaryota</taxon>
        <taxon>Fungi</taxon>
        <taxon>Dikarya</taxon>
        <taxon>Ascomycota</taxon>
        <taxon>Pezizomycotina</taxon>
        <taxon>Dothideomycetes</taxon>
        <taxon>Dothideomycetes incertae sedis</taxon>
        <taxon>Botryosphaeriales</taxon>
        <taxon>Botryosphaeriaceae</taxon>
        <taxon>Neofusicoccum</taxon>
    </lineage>
</organism>
<keyword evidence="2" id="KW-1185">Reference proteome</keyword>
<sequence length="227" mass="25449">MIAPNDIDEKTGKTIEQVVYYQTGIGAGQMTRLDSVWQGATGAGLEENVTTAYHYLANNYLSGKSPDEADEIFLFGFSRGAYTARALADLYKVYKEHGNRKDEVATNTKARKDSAVGNGENGYESDNSTVMKNTGKFWKSAMKMANSIDGKIWDRIKQFHPDNDSEKSHIVHTIKIKVIGVWDTVGSRGLPESLLTWATGWNKKYQFHDTALNRSTLKIHFQEMRLG</sequence>
<accession>A0ACB5SF00</accession>
<name>A0ACB5SF00_9PEZI</name>
<proteinExistence type="predicted"/>
<protein>
    <submittedName>
        <fullName evidence="1">Peptidoglycan binding domain containing protein</fullName>
    </submittedName>
</protein>
<dbReference type="EMBL" id="BSXG01000337">
    <property type="protein sequence ID" value="GME37774.1"/>
    <property type="molecule type" value="Genomic_DNA"/>
</dbReference>
<reference evidence="1" key="1">
    <citation type="submission" date="2024-09" db="EMBL/GenBank/DDBJ databases">
        <title>Draft Genome Sequences of Neofusicoccum parvum.</title>
        <authorList>
            <person name="Ashida A."/>
            <person name="Camagna M."/>
            <person name="Tanaka A."/>
            <person name="Takemoto D."/>
        </authorList>
    </citation>
    <scope>NUCLEOTIDE SEQUENCE</scope>
    <source>
        <strain evidence="1">PPO83</strain>
    </source>
</reference>
<comment type="caution">
    <text evidence="1">The sequence shown here is derived from an EMBL/GenBank/DDBJ whole genome shotgun (WGS) entry which is preliminary data.</text>
</comment>
<evidence type="ECO:0000313" key="2">
    <source>
        <dbReference type="Proteomes" id="UP001165186"/>
    </source>
</evidence>
<gene>
    <name evidence="1" type="primary">g7967</name>
    <name evidence="1" type="ORF">NpPPO83_00007967</name>
</gene>
<evidence type="ECO:0000313" key="1">
    <source>
        <dbReference type="EMBL" id="GME37774.1"/>
    </source>
</evidence>
<dbReference type="Proteomes" id="UP001165186">
    <property type="component" value="Unassembled WGS sequence"/>
</dbReference>